<accession>A0A0J7AZF0</accession>
<proteinExistence type="predicted"/>
<dbReference type="AlphaFoldDB" id="A0A0J7AZF0"/>
<evidence type="ECO:0000313" key="2">
    <source>
        <dbReference type="Proteomes" id="UP000054565"/>
    </source>
</evidence>
<gene>
    <name evidence="1" type="ORF">CIRG_02564</name>
</gene>
<name>A0A0J7AZF0_COCIT</name>
<evidence type="ECO:0000313" key="1">
    <source>
        <dbReference type="EMBL" id="KMP02872.1"/>
    </source>
</evidence>
<protein>
    <submittedName>
        <fullName evidence="1">Uncharacterized protein</fullName>
    </submittedName>
</protein>
<sequence>MTAKTMDKRIPWPSAFREASFSPSPLNKHPLRRISANIPSVSPSGSRALQPPLKSISLGTIVAAGGSVPPVYLFSGRKFLDTPAGSAVALLGIRELLPRYTDSSIPLN</sequence>
<dbReference type="EMBL" id="DS028094">
    <property type="protein sequence ID" value="KMP02872.1"/>
    <property type="molecule type" value="Genomic_DNA"/>
</dbReference>
<organism evidence="1 2">
    <name type="scientific">Coccidioides immitis RMSCC 2394</name>
    <dbReference type="NCBI Taxonomy" id="404692"/>
    <lineage>
        <taxon>Eukaryota</taxon>
        <taxon>Fungi</taxon>
        <taxon>Dikarya</taxon>
        <taxon>Ascomycota</taxon>
        <taxon>Pezizomycotina</taxon>
        <taxon>Eurotiomycetes</taxon>
        <taxon>Eurotiomycetidae</taxon>
        <taxon>Onygenales</taxon>
        <taxon>Onygenaceae</taxon>
        <taxon>Coccidioides</taxon>
    </lineage>
</organism>
<reference evidence="2" key="1">
    <citation type="journal article" date="2010" name="Genome Res.">
        <title>Population genomic sequencing of Coccidioides fungi reveals recent hybridization and transposon control.</title>
        <authorList>
            <person name="Neafsey D.E."/>
            <person name="Barker B.M."/>
            <person name="Sharpton T.J."/>
            <person name="Stajich J.E."/>
            <person name="Park D.J."/>
            <person name="Whiston E."/>
            <person name="Hung C.-Y."/>
            <person name="McMahan C."/>
            <person name="White J."/>
            <person name="Sykes S."/>
            <person name="Heiman D."/>
            <person name="Young S."/>
            <person name="Zeng Q."/>
            <person name="Abouelleil A."/>
            <person name="Aftuck L."/>
            <person name="Bessette D."/>
            <person name="Brown A."/>
            <person name="FitzGerald M."/>
            <person name="Lui A."/>
            <person name="Macdonald J.P."/>
            <person name="Priest M."/>
            <person name="Orbach M.J."/>
            <person name="Galgiani J.N."/>
            <person name="Kirkland T.N."/>
            <person name="Cole G.T."/>
            <person name="Birren B.W."/>
            <person name="Henn M.R."/>
            <person name="Taylor J.W."/>
            <person name="Rounsley S.D."/>
        </authorList>
    </citation>
    <scope>NUCLEOTIDE SEQUENCE [LARGE SCALE GENOMIC DNA]</scope>
    <source>
        <strain evidence="2">RMSCC 2394</strain>
    </source>
</reference>
<dbReference type="Proteomes" id="UP000054565">
    <property type="component" value="Unassembled WGS sequence"/>
</dbReference>